<proteinExistence type="predicted"/>
<feature type="transmembrane region" description="Helical" evidence="1">
    <location>
        <begin position="12"/>
        <end position="32"/>
    </location>
</feature>
<accession>A0ABY4GXB2</accession>
<gene>
    <name evidence="2" type="ORF">MUO14_18080</name>
</gene>
<evidence type="ECO:0000313" key="2">
    <source>
        <dbReference type="EMBL" id="UOQ92360.1"/>
    </source>
</evidence>
<feature type="transmembrane region" description="Helical" evidence="1">
    <location>
        <begin position="81"/>
        <end position="102"/>
    </location>
</feature>
<keyword evidence="1" id="KW-1133">Transmembrane helix</keyword>
<feature type="transmembrane region" description="Helical" evidence="1">
    <location>
        <begin position="58"/>
        <end position="75"/>
    </location>
</feature>
<keyword evidence="1" id="KW-0472">Membrane</keyword>
<keyword evidence="1" id="KW-0812">Transmembrane</keyword>
<name>A0ABY4GXB2_9BACI</name>
<sequence>MEHYGLPPWFWLKLLTILGAVAILIGGIPALLRRKMGADKKNWFSYNHINEFHKNWDWTLRIFFVMSLIGCVIIFPGQNRVLFLISMVLIISQLGLQSYVEWKITKNRVNYKVSLIEVGLTFMVAIGVMLWLE</sequence>
<feature type="transmembrane region" description="Helical" evidence="1">
    <location>
        <begin position="114"/>
        <end position="132"/>
    </location>
</feature>
<protein>
    <submittedName>
        <fullName evidence="2">DUF4181 domain-containing protein</fullName>
    </submittedName>
</protein>
<organism evidence="2 3">
    <name type="scientific">Halobacillus shinanisalinarum</name>
    <dbReference type="NCBI Taxonomy" id="2932258"/>
    <lineage>
        <taxon>Bacteria</taxon>
        <taxon>Bacillati</taxon>
        <taxon>Bacillota</taxon>
        <taxon>Bacilli</taxon>
        <taxon>Bacillales</taxon>
        <taxon>Bacillaceae</taxon>
        <taxon>Halobacillus</taxon>
    </lineage>
</organism>
<dbReference type="RefSeq" id="WP_244751970.1">
    <property type="nucleotide sequence ID" value="NZ_CP095074.1"/>
</dbReference>
<evidence type="ECO:0000313" key="3">
    <source>
        <dbReference type="Proteomes" id="UP000831880"/>
    </source>
</evidence>
<keyword evidence="3" id="KW-1185">Reference proteome</keyword>
<dbReference type="EMBL" id="CP095074">
    <property type="protein sequence ID" value="UOQ92360.1"/>
    <property type="molecule type" value="Genomic_DNA"/>
</dbReference>
<dbReference type="Pfam" id="PF13789">
    <property type="entry name" value="DUF4181"/>
    <property type="match status" value="1"/>
</dbReference>
<dbReference type="InterPro" id="IPR025441">
    <property type="entry name" value="DUF4181"/>
</dbReference>
<reference evidence="2 3" key="1">
    <citation type="submission" date="2022-04" db="EMBL/GenBank/DDBJ databases">
        <title>Halobacillus sp. isolated from saltern.</title>
        <authorList>
            <person name="Won M."/>
            <person name="Lee C.-M."/>
            <person name="Woen H.-Y."/>
            <person name="Kwon S.-W."/>
        </authorList>
    </citation>
    <scope>NUCLEOTIDE SEQUENCE [LARGE SCALE GENOMIC DNA]</scope>
    <source>
        <strain evidence="2 3">SSTM10-2</strain>
    </source>
</reference>
<evidence type="ECO:0000256" key="1">
    <source>
        <dbReference type="SAM" id="Phobius"/>
    </source>
</evidence>
<dbReference type="Proteomes" id="UP000831880">
    <property type="component" value="Chromosome"/>
</dbReference>